<dbReference type="Gene3D" id="3.60.10.10">
    <property type="entry name" value="Endonuclease/exonuclease/phosphatase"/>
    <property type="match status" value="1"/>
</dbReference>
<reference evidence="6 7" key="1">
    <citation type="submission" date="2021-06" db="EMBL/GenBank/DDBJ databases">
        <title>Genome sequence of Babesia caballi.</title>
        <authorList>
            <person name="Yamagishi J."/>
            <person name="Kidaka T."/>
            <person name="Ochi A."/>
        </authorList>
    </citation>
    <scope>NUCLEOTIDE SEQUENCE [LARGE SCALE GENOMIC DNA]</scope>
    <source>
        <strain evidence="6">USDA-D6B2</strain>
    </source>
</reference>
<dbReference type="AlphaFoldDB" id="A0AAV4M0D6"/>
<keyword evidence="3" id="KW-0732">Signal</keyword>
<comment type="similarity">
    <text evidence="1">Belongs to the neutral sphingomyelinase family.</text>
</comment>
<feature type="domain" description="Endonuclease/exonuclease/phosphatase" evidence="5">
    <location>
        <begin position="11"/>
        <end position="212"/>
    </location>
</feature>
<dbReference type="SUPFAM" id="SSF56219">
    <property type="entry name" value="DNase I-like"/>
    <property type="match status" value="1"/>
</dbReference>
<dbReference type="RefSeq" id="XP_067717734.1">
    <property type="nucleotide sequence ID" value="XM_067861633.1"/>
</dbReference>
<dbReference type="InterPro" id="IPR038772">
    <property type="entry name" value="Sph/SMPD2-like"/>
</dbReference>
<comment type="caution">
    <text evidence="6">The sequence shown here is derived from an EMBL/GenBank/DDBJ whole genome shotgun (WGS) entry which is preliminary data.</text>
</comment>
<dbReference type="CDD" id="cd09078">
    <property type="entry name" value="nSMase"/>
    <property type="match status" value="1"/>
</dbReference>
<dbReference type="InterPro" id="IPR036691">
    <property type="entry name" value="Endo/exonu/phosph_ase_sf"/>
</dbReference>
<evidence type="ECO:0000313" key="6">
    <source>
        <dbReference type="EMBL" id="GIX65665.1"/>
    </source>
</evidence>
<dbReference type="GeneID" id="94197146"/>
<dbReference type="Pfam" id="PF03372">
    <property type="entry name" value="Exo_endo_phos"/>
    <property type="match status" value="1"/>
</dbReference>
<evidence type="ECO:0000259" key="5">
    <source>
        <dbReference type="Pfam" id="PF03372"/>
    </source>
</evidence>
<evidence type="ECO:0000256" key="1">
    <source>
        <dbReference type="ARBA" id="ARBA00006335"/>
    </source>
</evidence>
<name>A0AAV4M0D6_BABCB</name>
<dbReference type="InterPro" id="IPR005135">
    <property type="entry name" value="Endo/exonuclease/phosphatase"/>
</dbReference>
<dbReference type="GO" id="GO:0005576">
    <property type="term" value="C:extracellular region"/>
    <property type="evidence" value="ECO:0007669"/>
    <property type="project" value="InterPro"/>
</dbReference>
<dbReference type="GO" id="GO:0004767">
    <property type="term" value="F:sphingomyelin phosphodiesterase activity"/>
    <property type="evidence" value="ECO:0007669"/>
    <property type="project" value="UniProtKB-EC"/>
</dbReference>
<sequence length="321" mass="35655">MMAGLQPVTIMSYNVQGLPNLLLPVADLKSRIPSILLYLREVITKYHVDVLVFQELFSKKLYSKIKDALKDLVPSDTGLYMQTVCASFWMRFLGRLLRNFKFVASGVVIFSKYPITAKEKLVFSSGVFSDALSGKGAVAARIQVRGRYCDVVGTHLQAHEGPGPAAVRKAQAREIAEWFESLFENEAPNAPGAPKRLQIPRVLAGDFNVCNRNEKDDFDGIIAAFEGKFETTFGGKESQPTYTTKGNDFCSYQNGDTVYNHTYDFILKQPSTMLLAPQTVVMDPASAPVYIRTHNRLSYQSTKKKVSHVSDHNAIVATIGI</sequence>
<dbReference type="Proteomes" id="UP001497744">
    <property type="component" value="Unassembled WGS sequence"/>
</dbReference>
<gene>
    <name evidence="6" type="ORF">BcabD6B2_51000</name>
</gene>
<accession>A0AAV4M0D6</accession>
<evidence type="ECO:0000256" key="2">
    <source>
        <dbReference type="ARBA" id="ARBA00012369"/>
    </source>
</evidence>
<evidence type="ECO:0000256" key="3">
    <source>
        <dbReference type="ARBA" id="ARBA00022729"/>
    </source>
</evidence>
<dbReference type="PANTHER" id="PTHR16320">
    <property type="entry name" value="SPHINGOMYELINASE FAMILY MEMBER"/>
    <property type="match status" value="1"/>
</dbReference>
<proteinExistence type="inferred from homology"/>
<keyword evidence="4" id="KW-0378">Hydrolase</keyword>
<dbReference type="InterPro" id="IPR017766">
    <property type="entry name" value="Sphingomyelinase/PLipase_C"/>
</dbReference>
<keyword evidence="7" id="KW-1185">Reference proteome</keyword>
<evidence type="ECO:0000256" key="4">
    <source>
        <dbReference type="ARBA" id="ARBA00022801"/>
    </source>
</evidence>
<dbReference type="PANTHER" id="PTHR16320:SF23">
    <property type="entry name" value="SPHINGOMYELINASE C 1"/>
    <property type="match status" value="1"/>
</dbReference>
<organism evidence="6 7">
    <name type="scientific">Babesia caballi</name>
    <dbReference type="NCBI Taxonomy" id="5871"/>
    <lineage>
        <taxon>Eukaryota</taxon>
        <taxon>Sar</taxon>
        <taxon>Alveolata</taxon>
        <taxon>Apicomplexa</taxon>
        <taxon>Aconoidasida</taxon>
        <taxon>Piroplasmida</taxon>
        <taxon>Babesiidae</taxon>
        <taxon>Babesia</taxon>
    </lineage>
</organism>
<evidence type="ECO:0000313" key="7">
    <source>
        <dbReference type="Proteomes" id="UP001497744"/>
    </source>
</evidence>
<protein>
    <recommendedName>
        <fullName evidence="2">sphingomyelin phosphodiesterase</fullName>
        <ecNumber evidence="2">3.1.4.12</ecNumber>
    </recommendedName>
</protein>
<dbReference type="EMBL" id="BPLF01000005">
    <property type="protein sequence ID" value="GIX65665.1"/>
    <property type="molecule type" value="Genomic_DNA"/>
</dbReference>
<dbReference type="EC" id="3.1.4.12" evidence="2"/>